<name>A0A4Y3WK33_9PSEU</name>
<dbReference type="RefSeq" id="WP_141277214.1">
    <property type="nucleotide sequence ID" value="NZ_BAAARZ010000021.1"/>
</dbReference>
<organism evidence="2 3">
    <name type="scientific">Pseudonocardia hydrocarbonoxydans</name>
    <dbReference type="NCBI Taxonomy" id="76726"/>
    <lineage>
        <taxon>Bacteria</taxon>
        <taxon>Bacillati</taxon>
        <taxon>Actinomycetota</taxon>
        <taxon>Actinomycetes</taxon>
        <taxon>Pseudonocardiales</taxon>
        <taxon>Pseudonocardiaceae</taxon>
        <taxon>Pseudonocardia</taxon>
    </lineage>
</organism>
<dbReference type="Proteomes" id="UP000320338">
    <property type="component" value="Unassembled WGS sequence"/>
</dbReference>
<dbReference type="EMBL" id="BJNG01000006">
    <property type="protein sequence ID" value="GEC18601.1"/>
    <property type="molecule type" value="Genomic_DNA"/>
</dbReference>
<dbReference type="OrthoDB" id="5244810at2"/>
<accession>A0A4Y3WK33</accession>
<evidence type="ECO:0000313" key="2">
    <source>
        <dbReference type="EMBL" id="GEC18601.1"/>
    </source>
</evidence>
<proteinExistence type="predicted"/>
<dbReference type="AlphaFoldDB" id="A0A4Y3WK33"/>
<reference evidence="2 3" key="1">
    <citation type="submission" date="2019-06" db="EMBL/GenBank/DDBJ databases">
        <title>Whole genome shotgun sequence of Pseudonocardia hydrocarbonoxydans NBRC 14498.</title>
        <authorList>
            <person name="Hosoyama A."/>
            <person name="Uohara A."/>
            <person name="Ohji S."/>
            <person name="Ichikawa N."/>
        </authorList>
    </citation>
    <scope>NUCLEOTIDE SEQUENCE [LARGE SCALE GENOMIC DNA]</scope>
    <source>
        <strain evidence="2 3">NBRC 14498</strain>
    </source>
</reference>
<evidence type="ECO:0000256" key="1">
    <source>
        <dbReference type="SAM" id="MobiDB-lite"/>
    </source>
</evidence>
<feature type="region of interest" description="Disordered" evidence="1">
    <location>
        <begin position="85"/>
        <end position="108"/>
    </location>
</feature>
<gene>
    <name evidence="2" type="ORF">PHY01_08840</name>
</gene>
<protein>
    <submittedName>
        <fullName evidence="2">Uncharacterized protein</fullName>
    </submittedName>
</protein>
<keyword evidence="3" id="KW-1185">Reference proteome</keyword>
<sequence>MSAPGCGTHAGLGAELRAVAVLLLDRLGPVLDRARTEGARADGPPACSVCPVCAAVALLRGERPELAVRLAEHAAGLLEVLQTALHEGAGTPPPASAPTPPPAGPARRVQHIPVVREAARC</sequence>
<evidence type="ECO:0000313" key="3">
    <source>
        <dbReference type="Proteomes" id="UP000320338"/>
    </source>
</evidence>
<feature type="compositionally biased region" description="Pro residues" evidence="1">
    <location>
        <begin position="91"/>
        <end position="104"/>
    </location>
</feature>
<comment type="caution">
    <text evidence="2">The sequence shown here is derived from an EMBL/GenBank/DDBJ whole genome shotgun (WGS) entry which is preliminary data.</text>
</comment>